<dbReference type="SUPFAM" id="SSF51445">
    <property type="entry name" value="(Trans)glycosidases"/>
    <property type="match status" value="1"/>
</dbReference>
<feature type="domain" description="Glycosyl hydrolase family 31 C-terminal" evidence="6">
    <location>
        <begin position="524"/>
        <end position="626"/>
    </location>
</feature>
<dbReference type="EMBL" id="JAULSR010000004">
    <property type="protein sequence ID" value="KAK0621867.1"/>
    <property type="molecule type" value="Genomic_DNA"/>
</dbReference>
<evidence type="ECO:0000256" key="2">
    <source>
        <dbReference type="ARBA" id="ARBA00007806"/>
    </source>
</evidence>
<evidence type="ECO:0000256" key="1">
    <source>
        <dbReference type="ARBA" id="ARBA00001657"/>
    </source>
</evidence>
<name>A0AA39WUU5_9PEZI</name>
<dbReference type="Pfam" id="PF01055">
    <property type="entry name" value="Glyco_hydro_31_2nd"/>
    <property type="match status" value="1"/>
</dbReference>
<accession>A0AA39WUU5</accession>
<dbReference type="Pfam" id="PF21365">
    <property type="entry name" value="Glyco_hydro_31_3rd"/>
    <property type="match status" value="1"/>
</dbReference>
<dbReference type="InterPro" id="IPR048395">
    <property type="entry name" value="Glyco_hydro_31_C"/>
</dbReference>
<comment type="similarity">
    <text evidence="2 4">Belongs to the glycosyl hydrolase 31 family.</text>
</comment>
<evidence type="ECO:0000259" key="5">
    <source>
        <dbReference type="Pfam" id="PF01055"/>
    </source>
</evidence>
<dbReference type="Gene3D" id="3.20.20.80">
    <property type="entry name" value="Glycosidases"/>
    <property type="match status" value="1"/>
</dbReference>
<keyword evidence="4" id="KW-0326">Glycosidase</keyword>
<evidence type="ECO:0000259" key="6">
    <source>
        <dbReference type="Pfam" id="PF21365"/>
    </source>
</evidence>
<keyword evidence="8" id="KW-1185">Reference proteome</keyword>
<reference evidence="7" key="1">
    <citation type="submission" date="2023-06" db="EMBL/GenBank/DDBJ databases">
        <title>Genome-scale phylogeny and comparative genomics of the fungal order Sordariales.</title>
        <authorList>
            <consortium name="Lawrence Berkeley National Laboratory"/>
            <person name="Hensen N."/>
            <person name="Bonometti L."/>
            <person name="Westerberg I."/>
            <person name="Brannstrom I.O."/>
            <person name="Guillou S."/>
            <person name="Cros-Aarteil S."/>
            <person name="Calhoun S."/>
            <person name="Haridas S."/>
            <person name="Kuo A."/>
            <person name="Mondo S."/>
            <person name="Pangilinan J."/>
            <person name="Riley R."/>
            <person name="LaButti K."/>
            <person name="Andreopoulos B."/>
            <person name="Lipzen A."/>
            <person name="Chen C."/>
            <person name="Yanf M."/>
            <person name="Daum C."/>
            <person name="Ng V."/>
            <person name="Clum A."/>
            <person name="Steindorff A."/>
            <person name="Ohm R."/>
            <person name="Martin F."/>
            <person name="Silar P."/>
            <person name="Natvig D."/>
            <person name="Lalanne C."/>
            <person name="Gautier V."/>
            <person name="Ament-velasquez S.L."/>
            <person name="Kruys A."/>
            <person name="Hutchinson M.I."/>
            <person name="Powell A.J."/>
            <person name="Barry K."/>
            <person name="Miller A.N."/>
            <person name="Grigoriev I.V."/>
            <person name="Debuchy R."/>
            <person name="Gladieux P."/>
            <person name="Thoren M.H."/>
            <person name="Johannesson H."/>
        </authorList>
    </citation>
    <scope>NUCLEOTIDE SEQUENCE</scope>
    <source>
        <strain evidence="7">SMH3391-2</strain>
    </source>
</reference>
<evidence type="ECO:0000256" key="3">
    <source>
        <dbReference type="ARBA" id="ARBA00012741"/>
    </source>
</evidence>
<organism evidence="7 8">
    <name type="scientific">Bombardia bombarda</name>
    <dbReference type="NCBI Taxonomy" id="252184"/>
    <lineage>
        <taxon>Eukaryota</taxon>
        <taxon>Fungi</taxon>
        <taxon>Dikarya</taxon>
        <taxon>Ascomycota</taxon>
        <taxon>Pezizomycotina</taxon>
        <taxon>Sordariomycetes</taxon>
        <taxon>Sordariomycetidae</taxon>
        <taxon>Sordariales</taxon>
        <taxon>Lasiosphaeriaceae</taxon>
        <taxon>Bombardia</taxon>
    </lineage>
</organism>
<dbReference type="Gene3D" id="2.60.40.1180">
    <property type="entry name" value="Golgi alpha-mannosidase II"/>
    <property type="match status" value="1"/>
</dbReference>
<evidence type="ECO:0000313" key="8">
    <source>
        <dbReference type="Proteomes" id="UP001174934"/>
    </source>
</evidence>
<gene>
    <name evidence="7" type="ORF">B0T17DRAFT_591633</name>
</gene>
<dbReference type="InterPro" id="IPR017853">
    <property type="entry name" value="GH"/>
</dbReference>
<keyword evidence="4 7" id="KW-0378">Hydrolase</keyword>
<evidence type="ECO:0000256" key="4">
    <source>
        <dbReference type="RuleBase" id="RU361185"/>
    </source>
</evidence>
<dbReference type="GO" id="GO:0005975">
    <property type="term" value="P:carbohydrate metabolic process"/>
    <property type="evidence" value="ECO:0007669"/>
    <property type="project" value="InterPro"/>
</dbReference>
<dbReference type="PANTHER" id="PTHR22762">
    <property type="entry name" value="ALPHA-GLUCOSIDASE"/>
    <property type="match status" value="1"/>
</dbReference>
<dbReference type="InterPro" id="IPR000322">
    <property type="entry name" value="Glyco_hydro_31_TIM"/>
</dbReference>
<dbReference type="AlphaFoldDB" id="A0AA39WUU5"/>
<dbReference type="CDD" id="cd06595">
    <property type="entry name" value="GH31_u1"/>
    <property type="match status" value="1"/>
</dbReference>
<dbReference type="EC" id="3.2.1.20" evidence="3"/>
<protein>
    <recommendedName>
        <fullName evidence="3">alpha-glucosidase</fullName>
        <ecNumber evidence="3">3.2.1.20</ecNumber>
    </recommendedName>
</protein>
<dbReference type="SUPFAM" id="SSF51011">
    <property type="entry name" value="Glycosyl hydrolase domain"/>
    <property type="match status" value="1"/>
</dbReference>
<sequence>MSDPTKADKGPPNRYTFKSAPVANPGSIVQGATKNGYYRFTVLTQNLVRYEWSEDGGFEDRASTLALFRQFEVPAFCAEIDGSNGGQITIFSKWWTLKFQISAGFSPEGLQLAVEHGGVWRYDGKSYGDLGGTARTLDTADGRIPLDPGLISRNAKYGVIDDSDSMVFDENGWIATRKPGRKDGYVFAYSDGGVKTALRDFYRLSDRQPILPRWALGNWWSRYHAYSATEYLELMDHFKKEEIPLNVGVLDMDWHRVDDVPKKYGSGWTGYSWNRNLFPNPDAFLQELHKRGLKIAVNDHPADGIRAFETLYPCVALVLGKDIRKGEPVEFDCTDKKFMDAYFDILKLALEKQGIDFWWIDWQQGNKSKIPGIDPLWVLNHFHYLVSQRNVASLERKLTFSRYAGPGSHRYPIGFSGDTIISWASLAFQPEFTATASNIGYGWWSHDIGGHYWGTRSNELTARWAQLGCFSPILRLHSEKSQWNSKEPWKYEPEAAQVMKDFLILRHRLIPFLYTMNVRAHKEGEPLVQPMYWKYEGTPEAYTVPNQYFYGPSLIVAPITAPHSPATLTASVRAWLPFSPRSDDSSSGHRYIDILNPGLVYDGGRYVNIHRTLSSIPVLAQEGTIIPLDAAPKFENGGSSRPKDILILLVVGKDAFFELVEEADSQGEKDRSAPEVFTRTPIAWVQHTSTLTIGPVYGPGGDSDDSVLDRNWSVRLVGHGAKDSTVAMPSDAPVPRILSETKGITLPLGTLRRPTTPVFRSHNKVRPIIQTRIGDNLQLDVVDIPARLHEMLYRCEMGYQTKETVWQLVTGGSDEPMAERVRKLWKLDMDEEIKSAVMEVWGADGRAEGTAAGLEGVVTYV</sequence>
<dbReference type="GO" id="GO:0006491">
    <property type="term" value="P:N-glycan processing"/>
    <property type="evidence" value="ECO:0007669"/>
    <property type="project" value="TreeGrafter"/>
</dbReference>
<dbReference type="InterPro" id="IPR013780">
    <property type="entry name" value="Glyco_hydro_b"/>
</dbReference>
<comment type="catalytic activity">
    <reaction evidence="1">
        <text>Hydrolysis of terminal, non-reducing (1-&gt;4)-linked alpha-D-glucose residues with release of alpha-D-glucose.</text>
        <dbReference type="EC" id="3.2.1.20"/>
    </reaction>
</comment>
<dbReference type="GO" id="GO:0004558">
    <property type="term" value="F:alpha-1,4-glucosidase activity"/>
    <property type="evidence" value="ECO:0007669"/>
    <property type="project" value="UniProtKB-EC"/>
</dbReference>
<proteinExistence type="inferred from homology"/>
<evidence type="ECO:0000313" key="7">
    <source>
        <dbReference type="EMBL" id="KAK0621867.1"/>
    </source>
</evidence>
<comment type="caution">
    <text evidence="7">The sequence shown here is derived from an EMBL/GenBank/DDBJ whole genome shotgun (WGS) entry which is preliminary data.</text>
</comment>
<dbReference type="Proteomes" id="UP001174934">
    <property type="component" value="Unassembled WGS sequence"/>
</dbReference>
<dbReference type="PANTHER" id="PTHR22762:SF89">
    <property type="entry name" value="ALPHA-XYLOSIDASE"/>
    <property type="match status" value="1"/>
</dbReference>
<feature type="domain" description="Glycoside hydrolase family 31 TIM barrel" evidence="5">
    <location>
        <begin position="209"/>
        <end position="516"/>
    </location>
</feature>